<sequence>MFVRRRHAVAAVLAVALLTTGCGSPASSPTPEPTATAPSPTDSDTAAFAAAEATYRAYVDALNAVDLSDPTTFEPVYALTTGDVQEADRRNLSQFNAEGVAVSGESVIMRVEYNAQSRSLHACLDVSTVALTAPDGTSLVDAERRDIQSLKVSFDEAGTRIARIEVDDTARC</sequence>
<keyword evidence="2" id="KW-0732">Signal</keyword>
<dbReference type="Proteomes" id="UP001589643">
    <property type="component" value="Unassembled WGS sequence"/>
</dbReference>
<name>A0ABV5ES01_9MICO</name>
<protein>
    <recommendedName>
        <fullName evidence="5">SnoaL-like domain-containing protein</fullName>
    </recommendedName>
</protein>
<dbReference type="PROSITE" id="PS51257">
    <property type="entry name" value="PROKAR_LIPOPROTEIN"/>
    <property type="match status" value="1"/>
</dbReference>
<accession>A0ABV5ES01</accession>
<feature type="region of interest" description="Disordered" evidence="1">
    <location>
        <begin position="23"/>
        <end position="43"/>
    </location>
</feature>
<evidence type="ECO:0008006" key="5">
    <source>
        <dbReference type="Google" id="ProtNLM"/>
    </source>
</evidence>
<keyword evidence="4" id="KW-1185">Reference proteome</keyword>
<evidence type="ECO:0000256" key="1">
    <source>
        <dbReference type="SAM" id="MobiDB-lite"/>
    </source>
</evidence>
<proteinExistence type="predicted"/>
<dbReference type="RefSeq" id="WP_378718145.1">
    <property type="nucleotide sequence ID" value="NZ_JBHLHV010000001.1"/>
</dbReference>
<evidence type="ECO:0000313" key="4">
    <source>
        <dbReference type="Proteomes" id="UP001589643"/>
    </source>
</evidence>
<feature type="chain" id="PRO_5046829974" description="SnoaL-like domain-containing protein" evidence="2">
    <location>
        <begin position="27"/>
        <end position="172"/>
    </location>
</feature>
<evidence type="ECO:0000256" key="2">
    <source>
        <dbReference type="SAM" id="SignalP"/>
    </source>
</evidence>
<feature type="signal peptide" evidence="2">
    <location>
        <begin position="1"/>
        <end position="26"/>
    </location>
</feature>
<reference evidence="3 4" key="1">
    <citation type="submission" date="2024-08" db="EMBL/GenBank/DDBJ databases">
        <title>Heavy metals resistant antinobacteria isolated from wastewater.</title>
        <authorList>
            <person name="Roman Ponce B."/>
            <person name="Blanco Mercado M.A."/>
            <person name="Avila Aldana I.N."/>
            <person name="Morales Arrieta S."/>
        </authorList>
    </citation>
    <scope>NUCLEOTIDE SEQUENCE [LARGE SCALE GENOMIC DNA]</scope>
    <source>
        <strain evidence="4">sma-1</strain>
    </source>
</reference>
<organism evidence="3 4">
    <name type="scientific">Microbacterium plantarum</name>
    <dbReference type="NCBI Taxonomy" id="1816425"/>
    <lineage>
        <taxon>Bacteria</taxon>
        <taxon>Bacillati</taxon>
        <taxon>Actinomycetota</taxon>
        <taxon>Actinomycetes</taxon>
        <taxon>Micrococcales</taxon>
        <taxon>Microbacteriaceae</taxon>
        <taxon>Microbacterium</taxon>
    </lineage>
</organism>
<evidence type="ECO:0000313" key="3">
    <source>
        <dbReference type="EMBL" id="MFB8892736.1"/>
    </source>
</evidence>
<comment type="caution">
    <text evidence="3">The sequence shown here is derived from an EMBL/GenBank/DDBJ whole genome shotgun (WGS) entry which is preliminary data.</text>
</comment>
<dbReference type="EMBL" id="JBHLHV010000001">
    <property type="protein sequence ID" value="MFB8892736.1"/>
    <property type="molecule type" value="Genomic_DNA"/>
</dbReference>
<gene>
    <name evidence="3" type="ORF">AB7P39_07720</name>
</gene>